<protein>
    <submittedName>
        <fullName evidence="1">Uncharacterized protein</fullName>
    </submittedName>
</protein>
<reference evidence="1" key="1">
    <citation type="journal article" date="2021" name="Proc. Natl. Acad. Sci. U.S.A.">
        <title>A Catalog of Tens of Thousands of Viruses from Human Metagenomes Reveals Hidden Associations with Chronic Diseases.</title>
        <authorList>
            <person name="Tisza M.J."/>
            <person name="Buck C.B."/>
        </authorList>
    </citation>
    <scope>NUCLEOTIDE SEQUENCE</scope>
    <source>
        <strain evidence="1">Ctr8v12</strain>
    </source>
</reference>
<organism evidence="1">
    <name type="scientific">Siphoviridae sp. ctr8v12</name>
    <dbReference type="NCBI Taxonomy" id="2825685"/>
    <lineage>
        <taxon>Viruses</taxon>
        <taxon>Duplodnaviria</taxon>
        <taxon>Heunggongvirae</taxon>
        <taxon>Uroviricota</taxon>
        <taxon>Caudoviricetes</taxon>
    </lineage>
</organism>
<sequence>MMVKNMKGEYTMATGKNEYLWHKACLAAMANNQLTQEWEVRLYATSLYNAMLWGRGTN</sequence>
<accession>A0A8S5QFD8</accession>
<evidence type="ECO:0000313" key="1">
    <source>
        <dbReference type="EMBL" id="DAE17990.1"/>
    </source>
</evidence>
<name>A0A8S5QFD8_9CAUD</name>
<proteinExistence type="predicted"/>
<dbReference type="EMBL" id="BK015649">
    <property type="protein sequence ID" value="DAE17990.1"/>
    <property type="molecule type" value="Genomic_DNA"/>
</dbReference>